<accession>A0A2W5UUQ2</accession>
<dbReference type="Proteomes" id="UP000249061">
    <property type="component" value="Unassembled WGS sequence"/>
</dbReference>
<dbReference type="AlphaFoldDB" id="A0A2W5UUQ2"/>
<name>A0A2W5UUQ2_9BACT</name>
<proteinExistence type="predicted"/>
<evidence type="ECO:0000313" key="2">
    <source>
        <dbReference type="Proteomes" id="UP000249061"/>
    </source>
</evidence>
<protein>
    <submittedName>
        <fullName evidence="1">Uncharacterized protein</fullName>
    </submittedName>
</protein>
<reference evidence="1 2" key="1">
    <citation type="submission" date="2017-08" db="EMBL/GenBank/DDBJ databases">
        <title>Infants hospitalized years apart are colonized by the same room-sourced microbial strains.</title>
        <authorList>
            <person name="Brooks B."/>
            <person name="Olm M.R."/>
            <person name="Firek B.A."/>
            <person name="Baker R."/>
            <person name="Thomas B.C."/>
            <person name="Morowitz M.J."/>
            <person name="Banfield J.F."/>
        </authorList>
    </citation>
    <scope>NUCLEOTIDE SEQUENCE [LARGE SCALE GENOMIC DNA]</scope>
    <source>
        <strain evidence="1">S2_003_000_R2_14</strain>
    </source>
</reference>
<gene>
    <name evidence="1" type="ORF">DI536_28830</name>
</gene>
<evidence type="ECO:0000313" key="1">
    <source>
        <dbReference type="EMBL" id="PZR07064.1"/>
    </source>
</evidence>
<sequence length="88" mass="9839">MNEAPITYGYAYEWTNLVPAERGLSHRTTSSSRRPGKAIEGTVNYAVRSIVRCPDCGGWRYDSPHPHSPHWRNGVQVDCIGRELGSLP</sequence>
<comment type="caution">
    <text evidence="1">The sequence shown here is derived from an EMBL/GenBank/DDBJ whole genome shotgun (WGS) entry which is preliminary data.</text>
</comment>
<dbReference type="EMBL" id="QFQP01000034">
    <property type="protein sequence ID" value="PZR07064.1"/>
    <property type="molecule type" value="Genomic_DNA"/>
</dbReference>
<organism evidence="1 2">
    <name type="scientific">Archangium gephyra</name>
    <dbReference type="NCBI Taxonomy" id="48"/>
    <lineage>
        <taxon>Bacteria</taxon>
        <taxon>Pseudomonadati</taxon>
        <taxon>Myxococcota</taxon>
        <taxon>Myxococcia</taxon>
        <taxon>Myxococcales</taxon>
        <taxon>Cystobacterineae</taxon>
        <taxon>Archangiaceae</taxon>
        <taxon>Archangium</taxon>
    </lineage>
</organism>